<name>A0ABY4JNV0_9BACI</name>
<organism evidence="2 3">
    <name type="scientific">Gottfriedia acidiceleris</name>
    <dbReference type="NCBI Taxonomy" id="371036"/>
    <lineage>
        <taxon>Bacteria</taxon>
        <taxon>Bacillati</taxon>
        <taxon>Bacillota</taxon>
        <taxon>Bacilli</taxon>
        <taxon>Bacillales</taxon>
        <taxon>Bacillaceae</taxon>
        <taxon>Gottfriedia</taxon>
    </lineage>
</organism>
<evidence type="ECO:0000313" key="2">
    <source>
        <dbReference type="EMBL" id="UPM55515.1"/>
    </source>
</evidence>
<sequence>MILKVLVLILLLILGNFFFKILPWQYITALLGIIVLLLIGFFIVERTTILVKNRLLESTSIKNEGMNEIMIDKQVTPELLEELKSKYGRTVKHTDIVVILSVENDRNYQFKKLYIGTKNNRFNSIFSEDSKLKTNKGIGKGDDISTIIDKYRNNYIHLFEEIGETITYPDKERNVKLTFIMYKERVFQIILTKN</sequence>
<dbReference type="RefSeq" id="WP_248268525.1">
    <property type="nucleotide sequence ID" value="NZ_CP096034.1"/>
</dbReference>
<reference evidence="2 3" key="1">
    <citation type="submission" date="2022-04" db="EMBL/GenBank/DDBJ databases">
        <title>Mechanism of arsenic methylation and mitigation arsenic toxicity by Bacillus sp. LH14 from an Arsenic-Contaminated Paddy Soil.</title>
        <authorList>
            <person name="Wang D."/>
        </authorList>
    </citation>
    <scope>NUCLEOTIDE SEQUENCE [LARGE SCALE GENOMIC DNA]</scope>
    <source>
        <strain evidence="2 3">LH14</strain>
    </source>
</reference>
<keyword evidence="1" id="KW-0812">Transmembrane</keyword>
<evidence type="ECO:0000313" key="3">
    <source>
        <dbReference type="Proteomes" id="UP000830639"/>
    </source>
</evidence>
<dbReference type="Proteomes" id="UP000830639">
    <property type="component" value="Chromosome"/>
</dbReference>
<accession>A0ABY4JNV0</accession>
<protein>
    <submittedName>
        <fullName evidence="2">Uncharacterized protein</fullName>
    </submittedName>
</protein>
<evidence type="ECO:0000256" key="1">
    <source>
        <dbReference type="SAM" id="Phobius"/>
    </source>
</evidence>
<proteinExistence type="predicted"/>
<feature type="transmembrane region" description="Helical" evidence="1">
    <location>
        <begin position="27"/>
        <end position="44"/>
    </location>
</feature>
<gene>
    <name evidence="2" type="ORF">MY490_06680</name>
</gene>
<keyword evidence="1" id="KW-0472">Membrane</keyword>
<dbReference type="EMBL" id="CP096034">
    <property type="protein sequence ID" value="UPM55515.1"/>
    <property type="molecule type" value="Genomic_DNA"/>
</dbReference>
<keyword evidence="1" id="KW-1133">Transmembrane helix</keyword>
<keyword evidence="3" id="KW-1185">Reference proteome</keyword>